<name>A0AAE0ZF71_9GAST</name>
<reference evidence="1" key="1">
    <citation type="journal article" date="2023" name="G3 (Bethesda)">
        <title>A reference genome for the long-term kleptoplast-retaining sea slug Elysia crispata morphotype clarki.</title>
        <authorList>
            <person name="Eastman K.E."/>
            <person name="Pendleton A.L."/>
            <person name="Shaikh M.A."/>
            <person name="Suttiyut T."/>
            <person name="Ogas R."/>
            <person name="Tomko P."/>
            <person name="Gavelis G."/>
            <person name="Widhalm J.R."/>
            <person name="Wisecaver J.H."/>
        </authorList>
    </citation>
    <scope>NUCLEOTIDE SEQUENCE</scope>
    <source>
        <strain evidence="1">ECLA1</strain>
    </source>
</reference>
<evidence type="ECO:0000313" key="2">
    <source>
        <dbReference type="Proteomes" id="UP001283361"/>
    </source>
</evidence>
<organism evidence="1 2">
    <name type="scientific">Elysia crispata</name>
    <name type="common">lettuce slug</name>
    <dbReference type="NCBI Taxonomy" id="231223"/>
    <lineage>
        <taxon>Eukaryota</taxon>
        <taxon>Metazoa</taxon>
        <taxon>Spiralia</taxon>
        <taxon>Lophotrochozoa</taxon>
        <taxon>Mollusca</taxon>
        <taxon>Gastropoda</taxon>
        <taxon>Heterobranchia</taxon>
        <taxon>Euthyneura</taxon>
        <taxon>Panpulmonata</taxon>
        <taxon>Sacoglossa</taxon>
        <taxon>Placobranchoidea</taxon>
        <taxon>Plakobranchidae</taxon>
        <taxon>Elysia</taxon>
    </lineage>
</organism>
<dbReference type="Proteomes" id="UP001283361">
    <property type="component" value="Unassembled WGS sequence"/>
</dbReference>
<evidence type="ECO:0000313" key="1">
    <source>
        <dbReference type="EMBL" id="KAK3768338.1"/>
    </source>
</evidence>
<dbReference type="EMBL" id="JAWDGP010004062">
    <property type="protein sequence ID" value="KAK3768338.1"/>
    <property type="molecule type" value="Genomic_DNA"/>
</dbReference>
<dbReference type="AlphaFoldDB" id="A0AAE0ZF71"/>
<accession>A0AAE0ZF71</accession>
<gene>
    <name evidence="1" type="ORF">RRG08_031129</name>
</gene>
<comment type="caution">
    <text evidence="1">The sequence shown here is derived from an EMBL/GenBank/DDBJ whole genome shotgun (WGS) entry which is preliminary data.</text>
</comment>
<sequence>MQYVSDVLVTVAARATCSSLPGGVESAPSVRALDTVSGAWRPIGSAVSRVYLAQVRPLQLHRLNSPSGIYQAVRTEPINSWEPPCNRLLDITCPSFYLRDHSGHCDNFKVNPLPTGTDAQKVREQRGFREERSATPLLLVEPSGQ</sequence>
<keyword evidence="2" id="KW-1185">Reference proteome</keyword>
<protein>
    <submittedName>
        <fullName evidence="1">Uncharacterized protein</fullName>
    </submittedName>
</protein>
<proteinExistence type="predicted"/>